<dbReference type="InterPro" id="IPR025110">
    <property type="entry name" value="AMP-bd_C"/>
</dbReference>
<feature type="domain" description="AMP-binding enzyme C-terminal" evidence="2">
    <location>
        <begin position="428"/>
        <end position="503"/>
    </location>
</feature>
<reference evidence="3 4" key="1">
    <citation type="submission" date="2020-08" db="EMBL/GenBank/DDBJ databases">
        <title>Genomic Encyclopedia of Type Strains, Phase IV (KMG-IV): sequencing the most valuable type-strain genomes for metagenomic binning, comparative biology and taxonomic classification.</title>
        <authorList>
            <person name="Goeker M."/>
        </authorList>
    </citation>
    <scope>NUCLEOTIDE SEQUENCE [LARGE SCALE GENOMIC DNA]</scope>
    <source>
        <strain evidence="3 4">DSM 17498</strain>
    </source>
</reference>
<dbReference type="Gene3D" id="3.30.300.30">
    <property type="match status" value="1"/>
</dbReference>
<keyword evidence="3" id="KW-0436">Ligase</keyword>
<name>A0A840N9K3_9BRAD</name>
<organism evidence="3 4">
    <name type="scientific">Afipia massiliensis</name>
    <dbReference type="NCBI Taxonomy" id="211460"/>
    <lineage>
        <taxon>Bacteria</taxon>
        <taxon>Pseudomonadati</taxon>
        <taxon>Pseudomonadota</taxon>
        <taxon>Alphaproteobacteria</taxon>
        <taxon>Hyphomicrobiales</taxon>
        <taxon>Nitrobacteraceae</taxon>
        <taxon>Afipia</taxon>
    </lineage>
</organism>
<accession>A0A840N9K3</accession>
<dbReference type="InterPro" id="IPR000873">
    <property type="entry name" value="AMP-dep_synth/lig_dom"/>
</dbReference>
<protein>
    <submittedName>
        <fullName evidence="3">Acyl-CoA synthetase (AMP-forming)/AMP-acid ligase II</fullName>
    </submittedName>
</protein>
<dbReference type="PANTHER" id="PTHR43767">
    <property type="entry name" value="LONG-CHAIN-FATTY-ACID--COA LIGASE"/>
    <property type="match status" value="1"/>
</dbReference>
<dbReference type="Pfam" id="PF13193">
    <property type="entry name" value="AMP-binding_C"/>
    <property type="match status" value="1"/>
</dbReference>
<dbReference type="Pfam" id="PF00501">
    <property type="entry name" value="AMP-binding"/>
    <property type="match status" value="1"/>
</dbReference>
<sequence>MIQTELISPIPELLRRQAEQLGSKQAFRDVAGSVTYAELATRTGHLAGHLADRGMEAGMKVAIFLPNSVAWVETCFAINRADCISVPISYDSTESEILYRLLDADCAAIVTTDERSELVAKLMKSAPGLRLVILVGRDAVRGEGVRYSQLVATAPNSTPRDSLDMFLPAFIIYTSGTTGRAKGVLLTVHGMLWITAACLAPIGGLSERDVVLSPLPLFHSYALALSVLGILATGATEYIMEKYSTSEAVRLLKTGEFSVFPGVPTMFHFLLEATKDEPLDKFPGLRVCISAGAIMPATLNREFESRFKLKLLDGYGITETSTFVTLNWMTGSRVMGSCGLPIPGLAVRILSPATGEDVDLGQEGELIVRGPNLMSGYHNKPEETASALRKGWYYTGDLARSDKNGFLTITGRLKELIIRGGQNIAPGEIEEVVNSMEQVVDSAVVGIRHEHLGEVPAIFVVPREGSPVTPDAVILYCRERLSSYKVPYSVHFISEIPRTGSGKILRFKLREMLTLNGHST</sequence>
<dbReference type="AlphaFoldDB" id="A0A840N9K3"/>
<dbReference type="Gene3D" id="3.40.50.12780">
    <property type="entry name" value="N-terminal domain of ligase-like"/>
    <property type="match status" value="1"/>
</dbReference>
<feature type="domain" description="AMP-dependent synthetase/ligase" evidence="1">
    <location>
        <begin position="14"/>
        <end position="378"/>
    </location>
</feature>
<dbReference type="GO" id="GO:0016878">
    <property type="term" value="F:acid-thiol ligase activity"/>
    <property type="evidence" value="ECO:0007669"/>
    <property type="project" value="UniProtKB-ARBA"/>
</dbReference>
<dbReference type="InterPro" id="IPR042099">
    <property type="entry name" value="ANL_N_sf"/>
</dbReference>
<dbReference type="InterPro" id="IPR050237">
    <property type="entry name" value="ATP-dep_AMP-bd_enzyme"/>
</dbReference>
<dbReference type="InterPro" id="IPR045851">
    <property type="entry name" value="AMP-bd_C_sf"/>
</dbReference>
<evidence type="ECO:0000313" key="4">
    <source>
        <dbReference type="Proteomes" id="UP000521227"/>
    </source>
</evidence>
<dbReference type="PROSITE" id="PS00455">
    <property type="entry name" value="AMP_BINDING"/>
    <property type="match status" value="1"/>
</dbReference>
<dbReference type="Proteomes" id="UP000521227">
    <property type="component" value="Unassembled WGS sequence"/>
</dbReference>
<gene>
    <name evidence="3" type="ORF">HNQ36_005235</name>
</gene>
<evidence type="ECO:0000259" key="1">
    <source>
        <dbReference type="Pfam" id="PF00501"/>
    </source>
</evidence>
<dbReference type="RefSeq" id="WP_019196018.1">
    <property type="nucleotide sequence ID" value="NZ_JACHIJ010000013.1"/>
</dbReference>
<proteinExistence type="predicted"/>
<evidence type="ECO:0000313" key="3">
    <source>
        <dbReference type="EMBL" id="MBB5055224.1"/>
    </source>
</evidence>
<dbReference type="InterPro" id="IPR020845">
    <property type="entry name" value="AMP-binding_CS"/>
</dbReference>
<dbReference type="SUPFAM" id="SSF56801">
    <property type="entry name" value="Acetyl-CoA synthetase-like"/>
    <property type="match status" value="1"/>
</dbReference>
<dbReference type="EMBL" id="JACHIJ010000013">
    <property type="protein sequence ID" value="MBB5055224.1"/>
    <property type="molecule type" value="Genomic_DNA"/>
</dbReference>
<dbReference type="PANTHER" id="PTHR43767:SF1">
    <property type="entry name" value="NONRIBOSOMAL PEPTIDE SYNTHASE PES1 (EUROFUNG)-RELATED"/>
    <property type="match status" value="1"/>
</dbReference>
<comment type="caution">
    <text evidence="3">The sequence shown here is derived from an EMBL/GenBank/DDBJ whole genome shotgun (WGS) entry which is preliminary data.</text>
</comment>
<evidence type="ECO:0000259" key="2">
    <source>
        <dbReference type="Pfam" id="PF13193"/>
    </source>
</evidence>